<dbReference type="InterPro" id="IPR050491">
    <property type="entry name" value="AmpC-like"/>
</dbReference>
<dbReference type="PANTHER" id="PTHR46825:SF15">
    <property type="entry name" value="BETA-LACTAMASE-RELATED DOMAIN-CONTAINING PROTEIN"/>
    <property type="match status" value="1"/>
</dbReference>
<dbReference type="OrthoDB" id="1522765at2"/>
<sequence>MQRFKILGGAALFLLTLFILMPLSENTATSIPGPEALVSKSALQETAIDQEEVRRYQLRQQQLKSTLTDYFNKAIASGEIVGAGVSIVKGDSILLSDGFGKRKINDAATVNGQTIFRLGSLSKGFAGILAASLEDEGKLDWEDKVIDYLPEFQLGDRQNTAQITLANILSHTAGTPYHSFTNLVEAGLSVKEIATHFKEVAPISEPGSLYSYQNAMFSLCQEMMHKATGKKITTSLNNRFFKPLGMHSATMDHQTISDADNVAMPHSKWRKSFRSRPLTNRYYNAVAAGGINASALDMAKWMRFLLGYRPEVMQKSVIKEAFNPIIEHKGKSKYYQRWPGHLKSYYGFGWRIHKMAASDGSDQEQTIWHHGGSVNSYRNEIAVYPEVDLGICVLLNSNSKLARRVIPDLYEIVQEVYKASPRKKAQKDDTKILAGSNFE</sequence>
<keyword evidence="3" id="KW-1185">Reference proteome</keyword>
<dbReference type="RefSeq" id="WP_138851019.1">
    <property type="nucleotide sequence ID" value="NZ_CP040710.1"/>
</dbReference>
<dbReference type="Pfam" id="PF00144">
    <property type="entry name" value="Beta-lactamase"/>
    <property type="match status" value="1"/>
</dbReference>
<dbReference type="PANTHER" id="PTHR46825">
    <property type="entry name" value="D-ALANYL-D-ALANINE-CARBOXYPEPTIDASE/ENDOPEPTIDASE AMPH"/>
    <property type="match status" value="1"/>
</dbReference>
<accession>A0A5B7SJN0</accession>
<dbReference type="SUPFAM" id="SSF56601">
    <property type="entry name" value="beta-lactamase/transpeptidase-like"/>
    <property type="match status" value="1"/>
</dbReference>
<protein>
    <submittedName>
        <fullName evidence="2">Beta-lactamase family protein</fullName>
    </submittedName>
</protein>
<reference evidence="2 3" key="1">
    <citation type="submission" date="2019-05" db="EMBL/GenBank/DDBJ databases">
        <title>Genome sequencing of F202Z8.</title>
        <authorList>
            <person name="Kwon Y.M."/>
        </authorList>
    </citation>
    <scope>NUCLEOTIDE SEQUENCE [LARGE SCALE GENOMIC DNA]</scope>
    <source>
        <strain evidence="2 3">F202Z8</strain>
    </source>
</reference>
<gene>
    <name evidence="2" type="ORF">FGM00_00450</name>
</gene>
<dbReference type="AlphaFoldDB" id="A0A5B7SJN0"/>
<dbReference type="KEGG" id="asag:FGM00_00450"/>
<organism evidence="2 3">
    <name type="scientific">Aggregatimonas sangjinii</name>
    <dbReference type="NCBI Taxonomy" id="2583587"/>
    <lineage>
        <taxon>Bacteria</taxon>
        <taxon>Pseudomonadati</taxon>
        <taxon>Bacteroidota</taxon>
        <taxon>Flavobacteriia</taxon>
        <taxon>Flavobacteriales</taxon>
        <taxon>Flavobacteriaceae</taxon>
        <taxon>Aggregatimonas</taxon>
    </lineage>
</organism>
<dbReference type="Proteomes" id="UP000310017">
    <property type="component" value="Chromosome"/>
</dbReference>
<dbReference type="InterPro" id="IPR012338">
    <property type="entry name" value="Beta-lactam/transpept-like"/>
</dbReference>
<evidence type="ECO:0000313" key="2">
    <source>
        <dbReference type="EMBL" id="QCW98664.1"/>
    </source>
</evidence>
<name>A0A5B7SJN0_9FLAO</name>
<proteinExistence type="predicted"/>
<dbReference type="EMBL" id="CP040710">
    <property type="protein sequence ID" value="QCW98664.1"/>
    <property type="molecule type" value="Genomic_DNA"/>
</dbReference>
<dbReference type="Gene3D" id="3.40.710.10">
    <property type="entry name" value="DD-peptidase/beta-lactamase superfamily"/>
    <property type="match status" value="1"/>
</dbReference>
<dbReference type="InterPro" id="IPR001466">
    <property type="entry name" value="Beta-lactam-related"/>
</dbReference>
<evidence type="ECO:0000313" key="3">
    <source>
        <dbReference type="Proteomes" id="UP000310017"/>
    </source>
</evidence>
<evidence type="ECO:0000259" key="1">
    <source>
        <dbReference type="Pfam" id="PF00144"/>
    </source>
</evidence>
<feature type="domain" description="Beta-lactamase-related" evidence="1">
    <location>
        <begin position="69"/>
        <end position="403"/>
    </location>
</feature>